<keyword evidence="2" id="KW-1185">Reference proteome</keyword>
<dbReference type="InterPro" id="IPR038947">
    <property type="entry name" value="At3g27210-like"/>
</dbReference>
<dbReference type="PANTHER" id="PTHR34280">
    <property type="entry name" value="OS01G0920100 PROTEIN"/>
    <property type="match status" value="1"/>
</dbReference>
<protein>
    <submittedName>
        <fullName evidence="1">Uncharacterized protein</fullName>
    </submittedName>
</protein>
<dbReference type="PANTHER" id="PTHR34280:SF15">
    <property type="entry name" value="TRANSCRIPTION FACTOR"/>
    <property type="match status" value="1"/>
</dbReference>
<proteinExistence type="predicted"/>
<accession>A0ABR2S1G4</accession>
<name>A0ABR2S1G4_9ROSI</name>
<evidence type="ECO:0000313" key="2">
    <source>
        <dbReference type="Proteomes" id="UP001396334"/>
    </source>
</evidence>
<reference evidence="1 2" key="1">
    <citation type="journal article" date="2024" name="G3 (Bethesda)">
        <title>Genome assembly of Hibiscus sabdariffa L. provides insights into metabolisms of medicinal natural products.</title>
        <authorList>
            <person name="Kim T."/>
        </authorList>
    </citation>
    <scope>NUCLEOTIDE SEQUENCE [LARGE SCALE GENOMIC DNA]</scope>
    <source>
        <strain evidence="1">TK-2024</strain>
        <tissue evidence="1">Old leaves</tissue>
    </source>
</reference>
<dbReference type="Proteomes" id="UP001396334">
    <property type="component" value="Unassembled WGS sequence"/>
</dbReference>
<organism evidence="1 2">
    <name type="scientific">Hibiscus sabdariffa</name>
    <name type="common">roselle</name>
    <dbReference type="NCBI Taxonomy" id="183260"/>
    <lineage>
        <taxon>Eukaryota</taxon>
        <taxon>Viridiplantae</taxon>
        <taxon>Streptophyta</taxon>
        <taxon>Embryophyta</taxon>
        <taxon>Tracheophyta</taxon>
        <taxon>Spermatophyta</taxon>
        <taxon>Magnoliopsida</taxon>
        <taxon>eudicotyledons</taxon>
        <taxon>Gunneridae</taxon>
        <taxon>Pentapetalae</taxon>
        <taxon>rosids</taxon>
        <taxon>malvids</taxon>
        <taxon>Malvales</taxon>
        <taxon>Malvaceae</taxon>
        <taxon>Malvoideae</taxon>
        <taxon>Hibiscus</taxon>
    </lineage>
</organism>
<sequence>MGNCVTDCKQKEAADVNLSAQIQPPTKDNFAKREHSIAELGSRPQPSLMDQETSFRDLSKAEENFFDTNTWLESDSEDFFSVNGGLDISRNLAGGFDCENQPSTQGAKLSIQSTCKASRWRLLIKIHLPVSGSYTSTVESFAPSDSHGGEAQTRKKSKAVVGHIIRKQWDAFKFITIITFNVNQGTLIGSFDPLPSYLKTRHFSF</sequence>
<evidence type="ECO:0000313" key="1">
    <source>
        <dbReference type="EMBL" id="KAK9019096.1"/>
    </source>
</evidence>
<comment type="caution">
    <text evidence="1">The sequence shown here is derived from an EMBL/GenBank/DDBJ whole genome shotgun (WGS) entry which is preliminary data.</text>
</comment>
<gene>
    <name evidence="1" type="ORF">V6N11_034135</name>
</gene>
<dbReference type="EMBL" id="JBBPBN010000018">
    <property type="protein sequence ID" value="KAK9019096.1"/>
    <property type="molecule type" value="Genomic_DNA"/>
</dbReference>